<comment type="similarity">
    <text evidence="1">Belongs to the FliN/MopA/SpaO family.</text>
</comment>
<dbReference type="PANTHER" id="PTHR30034:SF6">
    <property type="entry name" value="YOP PROTEINS TRANSLOCATION PROTEIN Q"/>
    <property type="match status" value="1"/>
</dbReference>
<dbReference type="GO" id="GO:0003774">
    <property type="term" value="F:cytoskeletal motor activity"/>
    <property type="evidence" value="ECO:0007669"/>
    <property type="project" value="InterPro"/>
</dbReference>
<keyword evidence="5" id="KW-1185">Reference proteome</keyword>
<evidence type="ECO:0000313" key="4">
    <source>
        <dbReference type="EMBL" id="ANF58747.1"/>
    </source>
</evidence>
<proteinExistence type="inferred from homology"/>
<reference evidence="4 5" key="1">
    <citation type="submission" date="2016-04" db="EMBL/GenBank/DDBJ databases">
        <title>Complete Genome Sequence of Halotalea alkalilenta IHB B 13600.</title>
        <authorList>
            <person name="Swarnkar M.K."/>
            <person name="Sharma A."/>
            <person name="Kaushal K."/>
            <person name="Soni R."/>
            <person name="Rana S."/>
            <person name="Singh A.K."/>
            <person name="Gulati A."/>
        </authorList>
    </citation>
    <scope>NUCLEOTIDE SEQUENCE [LARGE SCALE GENOMIC DNA]</scope>
    <source>
        <strain evidence="4 5">IHB B 13600</strain>
    </source>
</reference>
<evidence type="ECO:0000259" key="3">
    <source>
        <dbReference type="Pfam" id="PF01052"/>
    </source>
</evidence>
<feature type="domain" description="Flagellar motor switch protein FliN-like C-terminal" evidence="3">
    <location>
        <begin position="198"/>
        <end position="244"/>
    </location>
</feature>
<organism evidence="4 5">
    <name type="scientific">Halotalea alkalilenta</name>
    <dbReference type="NCBI Taxonomy" id="376489"/>
    <lineage>
        <taxon>Bacteria</taxon>
        <taxon>Pseudomonadati</taxon>
        <taxon>Pseudomonadota</taxon>
        <taxon>Gammaproteobacteria</taxon>
        <taxon>Oceanospirillales</taxon>
        <taxon>Halomonadaceae</taxon>
        <taxon>Halotalea</taxon>
    </lineage>
</organism>
<evidence type="ECO:0000256" key="2">
    <source>
        <dbReference type="SAM" id="MobiDB-lite"/>
    </source>
</evidence>
<dbReference type="AlphaFoldDB" id="A0A172YHV1"/>
<evidence type="ECO:0000256" key="1">
    <source>
        <dbReference type="ARBA" id="ARBA00009226"/>
    </source>
</evidence>
<dbReference type="GO" id="GO:0009425">
    <property type="term" value="C:bacterial-type flagellum basal body"/>
    <property type="evidence" value="ECO:0007669"/>
    <property type="project" value="InterPro"/>
</dbReference>
<sequence length="354" mass="38550">MTQLPISSSSTTDARTADVATLSAPRNLPRWAAHAAALLNAFHRHRRPLAFELGGRTLELSIAPATNTPALPLTYDLRLAGGIARLSMEGAALVALSAHLPDATSLLDADRSLQALWLEFALIERIEALENHLGGPIRLHALRGVFAGNIDLRLSLQLHDAERLHHLHLELDHEAATRLLALIAHGWPSSPRSAHRLAMALSLSAGHQRLSIEELASLRPGDVVMLERDNDEETLELAGRPIAQVGGTPPRLLTPRHRWTHGETPMTDHRTAPAAPDELDDLDQLPLRLVAELGHFELTLGELRELGEGSVLPVERPLDDSVLLRINGKRVGSGRLVQLGEKLGVQITRMPGDE</sequence>
<dbReference type="InterPro" id="IPR001172">
    <property type="entry name" value="FliN_T3SS_HrcQb"/>
</dbReference>
<dbReference type="NCBIfam" id="TIGR02551">
    <property type="entry name" value="SpaO_YscQ"/>
    <property type="match status" value="1"/>
</dbReference>
<feature type="domain" description="Flagellar motor switch protein FliN-like C-terminal" evidence="3">
    <location>
        <begin position="281"/>
        <end position="350"/>
    </location>
</feature>
<dbReference type="KEGG" id="haa:A5892_15780"/>
<dbReference type="SUPFAM" id="SSF101801">
    <property type="entry name" value="Surface presentation of antigens (SPOA)"/>
    <property type="match status" value="1"/>
</dbReference>
<dbReference type="Pfam" id="PF01052">
    <property type="entry name" value="FliMN_C"/>
    <property type="match status" value="2"/>
</dbReference>
<dbReference type="EMBL" id="CP015243">
    <property type="protein sequence ID" value="ANF58747.1"/>
    <property type="molecule type" value="Genomic_DNA"/>
</dbReference>
<dbReference type="STRING" id="376489.A5892_15780"/>
<dbReference type="RefSeq" id="WP_064123602.1">
    <property type="nucleotide sequence ID" value="NZ_CP015243.1"/>
</dbReference>
<protein>
    <recommendedName>
        <fullName evidence="3">Flagellar motor switch protein FliN-like C-terminal domain-containing protein</fullName>
    </recommendedName>
</protein>
<dbReference type="GO" id="GO:0071978">
    <property type="term" value="P:bacterial-type flagellum-dependent swarming motility"/>
    <property type="evidence" value="ECO:0007669"/>
    <property type="project" value="TreeGrafter"/>
</dbReference>
<dbReference type="GO" id="GO:0050918">
    <property type="term" value="P:positive chemotaxis"/>
    <property type="evidence" value="ECO:0007669"/>
    <property type="project" value="TreeGrafter"/>
</dbReference>
<dbReference type="PRINTS" id="PR00956">
    <property type="entry name" value="FLGMOTORFLIN"/>
</dbReference>
<dbReference type="Proteomes" id="UP000077875">
    <property type="component" value="Chromosome"/>
</dbReference>
<name>A0A172YHV1_9GAMM</name>
<evidence type="ECO:0000313" key="5">
    <source>
        <dbReference type="Proteomes" id="UP000077875"/>
    </source>
</evidence>
<dbReference type="InterPro" id="IPR001543">
    <property type="entry name" value="FliN-like_C"/>
</dbReference>
<dbReference type="Gene3D" id="2.30.330.10">
    <property type="entry name" value="SpoA-like"/>
    <property type="match status" value="2"/>
</dbReference>
<gene>
    <name evidence="4" type="ORF">A5892_15780</name>
</gene>
<dbReference type="InterPro" id="IPR013385">
    <property type="entry name" value="T3SS_SpaO/YscQ/SpaO"/>
</dbReference>
<dbReference type="GO" id="GO:0030254">
    <property type="term" value="P:protein secretion by the type III secretion system"/>
    <property type="evidence" value="ECO:0007669"/>
    <property type="project" value="InterPro"/>
</dbReference>
<dbReference type="InterPro" id="IPR036429">
    <property type="entry name" value="SpoA-like_sf"/>
</dbReference>
<feature type="region of interest" description="Disordered" evidence="2">
    <location>
        <begin position="243"/>
        <end position="268"/>
    </location>
</feature>
<accession>A0A172YHV1</accession>
<dbReference type="PANTHER" id="PTHR30034">
    <property type="entry name" value="FLAGELLAR MOTOR SWITCH PROTEIN FLIM"/>
    <property type="match status" value="1"/>
</dbReference>